<name>A0A4Z1HN87_9HELO</name>
<dbReference type="EMBL" id="PQXJ01000488">
    <property type="protein sequence ID" value="TGO48200.1"/>
    <property type="molecule type" value="Genomic_DNA"/>
</dbReference>
<reference evidence="2 3" key="1">
    <citation type="submission" date="2017-12" db="EMBL/GenBank/DDBJ databases">
        <title>Comparative genomics of Botrytis spp.</title>
        <authorList>
            <person name="Valero-Jimenez C.A."/>
            <person name="Tapia P."/>
            <person name="Veloso J."/>
            <person name="Silva-Moreno E."/>
            <person name="Staats M."/>
            <person name="Valdes J.H."/>
            <person name="Van Kan J.A.L."/>
        </authorList>
    </citation>
    <scope>NUCLEOTIDE SEQUENCE [LARGE SCALE GENOMIC DNA]</scope>
    <source>
        <strain evidence="2 3">MUCL2120</strain>
    </source>
</reference>
<feature type="compositionally biased region" description="Basic and acidic residues" evidence="1">
    <location>
        <begin position="174"/>
        <end position="208"/>
    </location>
</feature>
<gene>
    <name evidence="2" type="ORF">BOTNAR_0488g00090</name>
</gene>
<comment type="caution">
    <text evidence="2">The sequence shown here is derived from an EMBL/GenBank/DDBJ whole genome shotgun (WGS) entry which is preliminary data.</text>
</comment>
<dbReference type="AlphaFoldDB" id="A0A4Z1HN87"/>
<feature type="compositionally biased region" description="Polar residues" evidence="1">
    <location>
        <begin position="67"/>
        <end position="87"/>
    </location>
</feature>
<keyword evidence="3" id="KW-1185">Reference proteome</keyword>
<dbReference type="OrthoDB" id="3559396at2759"/>
<dbReference type="Proteomes" id="UP000297452">
    <property type="component" value="Unassembled WGS sequence"/>
</dbReference>
<accession>A0A4Z1HN87</accession>
<evidence type="ECO:0000256" key="1">
    <source>
        <dbReference type="SAM" id="MobiDB-lite"/>
    </source>
</evidence>
<feature type="compositionally biased region" description="Basic residues" evidence="1">
    <location>
        <begin position="156"/>
        <end position="169"/>
    </location>
</feature>
<evidence type="ECO:0000313" key="2">
    <source>
        <dbReference type="EMBL" id="TGO48200.1"/>
    </source>
</evidence>
<protein>
    <submittedName>
        <fullName evidence="2">Uncharacterized protein</fullName>
    </submittedName>
</protein>
<feature type="region of interest" description="Disordered" evidence="1">
    <location>
        <begin position="29"/>
        <end position="217"/>
    </location>
</feature>
<feature type="compositionally biased region" description="Low complexity" evidence="1">
    <location>
        <begin position="106"/>
        <end position="121"/>
    </location>
</feature>
<evidence type="ECO:0000313" key="3">
    <source>
        <dbReference type="Proteomes" id="UP000297452"/>
    </source>
</evidence>
<organism evidence="2 3">
    <name type="scientific">Botryotinia narcissicola</name>
    <dbReference type="NCBI Taxonomy" id="278944"/>
    <lineage>
        <taxon>Eukaryota</taxon>
        <taxon>Fungi</taxon>
        <taxon>Dikarya</taxon>
        <taxon>Ascomycota</taxon>
        <taxon>Pezizomycotina</taxon>
        <taxon>Leotiomycetes</taxon>
        <taxon>Helotiales</taxon>
        <taxon>Sclerotiniaceae</taxon>
        <taxon>Botryotinia</taxon>
    </lineage>
</organism>
<proteinExistence type="predicted"/>
<sequence length="304" mass="34748">MRRTYTFTRTSSSHARYNPIYEETEAKKAEANEKSRWSFPFFTSNEPTGYETVKPQPRQSSSPPPRTSGTFFATNHNTYSPTNSTDNIYDADEKSTKPAGNRGKRFSFPSFPFFRTNNNNGDDIEVDDDYDYRSNSFNDGENRTDPFLDPGDYSKKEKKKEKQKQKKKPAASAKDPDNKKPTKSWQERGSAKRAEAKEEKEKAKERERARKRNSGLGWAKSWSFGGERFGGTILADGSGVRMPIFRCKEWEQVRIGKWGAEGFEGYGGKGGEWSSGGWLLSNTDIDSIEYRRTSHQQQPENLKL</sequence>